<evidence type="ECO:0000256" key="1">
    <source>
        <dbReference type="SAM" id="Phobius"/>
    </source>
</evidence>
<protein>
    <recommendedName>
        <fullName evidence="4">Glycosyltransferase RgtA/B/C/D-like domain-containing protein</fullName>
    </recommendedName>
</protein>
<comment type="caution">
    <text evidence="2">The sequence shown here is derived from an EMBL/GenBank/DDBJ whole genome shotgun (WGS) entry which is preliminary data.</text>
</comment>
<feature type="transmembrane region" description="Helical" evidence="1">
    <location>
        <begin position="493"/>
        <end position="515"/>
    </location>
</feature>
<keyword evidence="3" id="KW-1185">Reference proteome</keyword>
<reference evidence="2 3" key="1">
    <citation type="journal article" date="2015" name="Genome Announc.">
        <title>Expanding the biotechnology potential of lactobacilli through comparative genomics of 213 strains and associated genera.</title>
        <authorList>
            <person name="Sun Z."/>
            <person name="Harris H.M."/>
            <person name="McCann A."/>
            <person name="Guo C."/>
            <person name="Argimon S."/>
            <person name="Zhang W."/>
            <person name="Yang X."/>
            <person name="Jeffery I.B."/>
            <person name="Cooney J.C."/>
            <person name="Kagawa T.F."/>
            <person name="Liu W."/>
            <person name="Song Y."/>
            <person name="Salvetti E."/>
            <person name="Wrobel A."/>
            <person name="Rasinkangas P."/>
            <person name="Parkhill J."/>
            <person name="Rea M.C."/>
            <person name="O'Sullivan O."/>
            <person name="Ritari J."/>
            <person name="Douillard F.P."/>
            <person name="Paul Ross R."/>
            <person name="Yang R."/>
            <person name="Briner A.E."/>
            <person name="Felis G.E."/>
            <person name="de Vos W.M."/>
            <person name="Barrangou R."/>
            <person name="Klaenhammer T.R."/>
            <person name="Caufield P.W."/>
            <person name="Cui Y."/>
            <person name="Zhang H."/>
            <person name="O'Toole P.W."/>
        </authorList>
    </citation>
    <scope>NUCLEOTIDE SEQUENCE [LARGE SCALE GENOMIC DNA]</scope>
    <source>
        <strain evidence="2 3">DSM 24302</strain>
    </source>
</reference>
<feature type="transmembrane region" description="Helical" evidence="1">
    <location>
        <begin position="324"/>
        <end position="348"/>
    </location>
</feature>
<dbReference type="RefSeq" id="WP_056978766.1">
    <property type="nucleotide sequence ID" value="NZ_AYZR01000009.1"/>
</dbReference>
<dbReference type="Proteomes" id="UP000051256">
    <property type="component" value="Unassembled WGS sequence"/>
</dbReference>
<feature type="transmembrane region" description="Helical" evidence="1">
    <location>
        <begin position="142"/>
        <end position="162"/>
    </location>
</feature>
<evidence type="ECO:0000313" key="2">
    <source>
        <dbReference type="EMBL" id="KRM93283.1"/>
    </source>
</evidence>
<dbReference type="PATRIC" id="fig|1423802.4.peg.962"/>
<feature type="transmembrane region" description="Helical" evidence="1">
    <location>
        <begin position="212"/>
        <end position="231"/>
    </location>
</feature>
<accession>A0A0R2D150</accession>
<gene>
    <name evidence="2" type="ORF">FC56_GL000949</name>
</gene>
<dbReference type="STRING" id="1423802.FC56_GL000949"/>
<keyword evidence="1" id="KW-0812">Transmembrane</keyword>
<keyword evidence="1" id="KW-0472">Membrane</keyword>
<evidence type="ECO:0000313" key="3">
    <source>
        <dbReference type="Proteomes" id="UP000051256"/>
    </source>
</evidence>
<proteinExistence type="predicted"/>
<feature type="transmembrane region" description="Helical" evidence="1">
    <location>
        <begin position="168"/>
        <end position="200"/>
    </location>
</feature>
<feature type="transmembrane region" description="Helical" evidence="1">
    <location>
        <begin position="268"/>
        <end position="286"/>
    </location>
</feature>
<organism evidence="2 3">
    <name type="scientific">Lentilactobacillus senioris DSM 24302 = JCM 17472</name>
    <dbReference type="NCBI Taxonomy" id="1423802"/>
    <lineage>
        <taxon>Bacteria</taxon>
        <taxon>Bacillati</taxon>
        <taxon>Bacillota</taxon>
        <taxon>Bacilli</taxon>
        <taxon>Lactobacillales</taxon>
        <taxon>Lactobacillaceae</taxon>
        <taxon>Lentilactobacillus</taxon>
    </lineage>
</organism>
<sequence length="521" mass="58112">MKKLFPWLSFLVLTALFMVALFYNKTVIGYHSGTLPFELNRIGGIGAILSGPVNYVVDGTIGNPINLFYPWLIYSITYPIGYALTSFIYGYMAIFAIFTYLTLAIAYLVAKKITGNSVQAMLFSVFWTFAAYRTFDVTRSVAGEALAFAFIPLAFFGLYKLIKTQGKSWWIVTLALTLITYTYPTIAWVVSIYLIIGLIILKNKVTDMQSMWLGLTKAALISFFTTSFYWVPLLEEAKIPFQPASHLQIQTAALNPIKVLTNSVTNNVTGYGIGIVMVILLVWSFIDWHKLTFIYRSKLVWGGVSLILATNIIPWPLLGSRFNFVLMLPGMFMIMATLFISWVGSYVVASYQKSWLNWLVAGLALLAFLVPVVRMQLTAPTSDRVHYNNEASLVGFYNIDDYLPTAAAQNIKSITKNVFIVNGKREVITRDSFGNRVKFVTPKGIINTPIIYSAGTRVTIGGKPVHAYVSNRGTVAFKANMKGNVTVTSTYTVWAKAAAIISILSFIALFSGMLYDIENNR</sequence>
<feature type="transmembrane region" description="Helical" evidence="1">
    <location>
        <begin position="91"/>
        <end position="110"/>
    </location>
</feature>
<keyword evidence="1" id="KW-1133">Transmembrane helix</keyword>
<dbReference type="AlphaFoldDB" id="A0A0R2D150"/>
<feature type="transmembrane region" description="Helical" evidence="1">
    <location>
        <begin position="355"/>
        <end position="373"/>
    </location>
</feature>
<name>A0A0R2D150_9LACO</name>
<dbReference type="EMBL" id="AYZR01000009">
    <property type="protein sequence ID" value="KRM93283.1"/>
    <property type="molecule type" value="Genomic_DNA"/>
</dbReference>
<feature type="transmembrane region" description="Helical" evidence="1">
    <location>
        <begin position="298"/>
        <end position="318"/>
    </location>
</feature>
<evidence type="ECO:0008006" key="4">
    <source>
        <dbReference type="Google" id="ProtNLM"/>
    </source>
</evidence>